<proteinExistence type="predicted"/>
<keyword evidence="2" id="KW-0560">Oxidoreductase</keyword>
<dbReference type="InterPro" id="IPR052164">
    <property type="entry name" value="Anthracycline_SecMetBiosynth"/>
</dbReference>
<keyword evidence="3" id="KW-1185">Reference proteome</keyword>
<gene>
    <name evidence="2" type="ORF">FHS74_001251</name>
</gene>
<evidence type="ECO:0000313" key="2">
    <source>
        <dbReference type="EMBL" id="MBB6250706.1"/>
    </source>
</evidence>
<dbReference type="GO" id="GO:0016829">
    <property type="term" value="F:lyase activity"/>
    <property type="evidence" value="ECO:0007669"/>
    <property type="project" value="UniProtKB-KW"/>
</dbReference>
<dbReference type="RefSeq" id="WP_184798552.1">
    <property type="nucleotide sequence ID" value="NZ_JACIIZ010000003.1"/>
</dbReference>
<feature type="domain" description="VOC" evidence="1">
    <location>
        <begin position="6"/>
        <end position="118"/>
    </location>
</feature>
<evidence type="ECO:0000259" key="1">
    <source>
        <dbReference type="PROSITE" id="PS51819"/>
    </source>
</evidence>
<dbReference type="Gene3D" id="3.10.180.10">
    <property type="entry name" value="2,3-Dihydroxybiphenyl 1,2-Dioxygenase, domain 1"/>
    <property type="match status" value="1"/>
</dbReference>
<protein>
    <submittedName>
        <fullName evidence="2">Catechol 2,3-dioxygenase-like lactoylglutathione lyase family enzyme</fullName>
    </submittedName>
</protein>
<dbReference type="EMBL" id="JACIIZ010000003">
    <property type="protein sequence ID" value="MBB6250706.1"/>
    <property type="molecule type" value="Genomic_DNA"/>
</dbReference>
<dbReference type="PROSITE" id="PS51819">
    <property type="entry name" value="VOC"/>
    <property type="match status" value="1"/>
</dbReference>
<accession>A0A7X0AWR1</accession>
<dbReference type="InterPro" id="IPR037523">
    <property type="entry name" value="VOC_core"/>
</dbReference>
<evidence type="ECO:0000313" key="3">
    <source>
        <dbReference type="Proteomes" id="UP000539175"/>
    </source>
</evidence>
<dbReference type="PANTHER" id="PTHR33993:SF5">
    <property type="entry name" value="GLYOXALASE"/>
    <property type="match status" value="1"/>
</dbReference>
<comment type="caution">
    <text evidence="2">The sequence shown here is derived from an EMBL/GenBank/DDBJ whole genome shotgun (WGS) entry which is preliminary data.</text>
</comment>
<dbReference type="Pfam" id="PF00903">
    <property type="entry name" value="Glyoxalase"/>
    <property type="match status" value="1"/>
</dbReference>
<dbReference type="InterPro" id="IPR029068">
    <property type="entry name" value="Glyas_Bleomycin-R_OHBP_Dase"/>
</dbReference>
<name>A0A7X0AWR1_9PROT</name>
<keyword evidence="2" id="KW-0223">Dioxygenase</keyword>
<organism evidence="2 3">
    <name type="scientific">Nitrospirillum iridis</name>
    <dbReference type="NCBI Taxonomy" id="765888"/>
    <lineage>
        <taxon>Bacteria</taxon>
        <taxon>Pseudomonadati</taxon>
        <taxon>Pseudomonadota</taxon>
        <taxon>Alphaproteobacteria</taxon>
        <taxon>Rhodospirillales</taxon>
        <taxon>Azospirillaceae</taxon>
        <taxon>Nitrospirillum</taxon>
    </lineage>
</organism>
<keyword evidence="2" id="KW-0456">Lyase</keyword>
<dbReference type="AlphaFoldDB" id="A0A7X0AWR1"/>
<dbReference type="PANTHER" id="PTHR33993">
    <property type="entry name" value="GLYOXALASE-RELATED"/>
    <property type="match status" value="1"/>
</dbReference>
<dbReference type="SUPFAM" id="SSF54593">
    <property type="entry name" value="Glyoxalase/Bleomycin resistance protein/Dihydroxybiphenyl dioxygenase"/>
    <property type="match status" value="1"/>
</dbReference>
<dbReference type="GO" id="GO:0051213">
    <property type="term" value="F:dioxygenase activity"/>
    <property type="evidence" value="ECO:0007669"/>
    <property type="project" value="UniProtKB-KW"/>
</dbReference>
<dbReference type="Proteomes" id="UP000539175">
    <property type="component" value="Unassembled WGS sequence"/>
</dbReference>
<dbReference type="InterPro" id="IPR004360">
    <property type="entry name" value="Glyas_Fos-R_dOase_dom"/>
</dbReference>
<reference evidence="2 3" key="1">
    <citation type="submission" date="2020-08" db="EMBL/GenBank/DDBJ databases">
        <title>Genomic Encyclopedia of Type Strains, Phase IV (KMG-IV): sequencing the most valuable type-strain genomes for metagenomic binning, comparative biology and taxonomic classification.</title>
        <authorList>
            <person name="Goeker M."/>
        </authorList>
    </citation>
    <scope>NUCLEOTIDE SEQUENCE [LARGE SCALE GENOMIC DNA]</scope>
    <source>
        <strain evidence="2 3">DSM 22198</strain>
    </source>
</reference>
<sequence length="125" mass="13749">MAKVLGIGGVFFKTADPKGLSDWYQRVLGFPISKWGGAKFPHPTEGCTVWTPFKADTDHFAPSPHPFMINLIVDDIDGVLDRARAEGVEPIGRQDDESFGRFAWILDPTGVKVELWQPPAKAPTA</sequence>